<dbReference type="RefSeq" id="WP_156482706.1">
    <property type="nucleotide sequence ID" value="NZ_CABMAB010000048.1"/>
</dbReference>
<name>A0A166A1E9_METOA</name>
<dbReference type="PATRIC" id="fig|66851.6.peg.1642"/>
<keyword evidence="2" id="KW-1185">Reference proteome</keyword>
<sequence length="49" mass="5702">MKITGSGVCDRMQHINPEVYIDMNDGVIMEIYNNLEEMKTFKGFSCFHN</sequence>
<accession>A0A166A1E9</accession>
<protein>
    <submittedName>
        <fullName evidence="1">Uncharacterized protein</fullName>
    </submittedName>
</protein>
<dbReference type="AlphaFoldDB" id="A0A166A1E9"/>
<comment type="caution">
    <text evidence="1">The sequence shown here is derived from an EMBL/GenBank/DDBJ whole genome shotgun (WGS) entry which is preliminary data.</text>
</comment>
<evidence type="ECO:0000313" key="1">
    <source>
        <dbReference type="EMBL" id="KZX11443.1"/>
    </source>
</evidence>
<proteinExistence type="predicted"/>
<gene>
    <name evidence="1" type="ORF">MBORA_15070</name>
</gene>
<organism evidence="1 2">
    <name type="scientific">Methanobrevibacter oralis</name>
    <dbReference type="NCBI Taxonomy" id="66851"/>
    <lineage>
        <taxon>Archaea</taxon>
        <taxon>Methanobacteriati</taxon>
        <taxon>Methanobacteriota</taxon>
        <taxon>Methanomada group</taxon>
        <taxon>Methanobacteria</taxon>
        <taxon>Methanobacteriales</taxon>
        <taxon>Methanobacteriaceae</taxon>
        <taxon>Methanobrevibacter</taxon>
    </lineage>
</organism>
<dbReference type="EMBL" id="LWMU01000090">
    <property type="protein sequence ID" value="KZX11443.1"/>
    <property type="molecule type" value="Genomic_DNA"/>
</dbReference>
<evidence type="ECO:0000313" key="2">
    <source>
        <dbReference type="Proteomes" id="UP000077428"/>
    </source>
</evidence>
<reference evidence="2" key="1">
    <citation type="journal article" date="2016" name="Genome Announc.">
        <title>Draft Genome Sequences of Methanobrevibacter curvatus DSM11111, Methanobrevibacter cuticularis DSM11139, Methanobrevibacter filiformis DSM11501, and Methanobrevibacter oralis DSM7256.</title>
        <authorList>
            <person name="Poehlein A."/>
            <person name="Seedorf H."/>
        </authorList>
    </citation>
    <scope>NUCLEOTIDE SEQUENCE [LARGE SCALE GENOMIC DNA]</scope>
    <source>
        <strain evidence="2">DSM 7256 / JCM 30027 / ZR</strain>
    </source>
</reference>
<dbReference type="Proteomes" id="UP000077428">
    <property type="component" value="Unassembled WGS sequence"/>
</dbReference>